<organism evidence="2 3">
    <name type="scientific">Trema orientale</name>
    <name type="common">Charcoal tree</name>
    <name type="synonym">Celtis orientalis</name>
    <dbReference type="NCBI Taxonomy" id="63057"/>
    <lineage>
        <taxon>Eukaryota</taxon>
        <taxon>Viridiplantae</taxon>
        <taxon>Streptophyta</taxon>
        <taxon>Embryophyta</taxon>
        <taxon>Tracheophyta</taxon>
        <taxon>Spermatophyta</taxon>
        <taxon>Magnoliopsida</taxon>
        <taxon>eudicotyledons</taxon>
        <taxon>Gunneridae</taxon>
        <taxon>Pentapetalae</taxon>
        <taxon>rosids</taxon>
        <taxon>fabids</taxon>
        <taxon>Rosales</taxon>
        <taxon>Cannabaceae</taxon>
        <taxon>Trema</taxon>
    </lineage>
</organism>
<keyword evidence="1" id="KW-0812">Transmembrane</keyword>
<dbReference type="Proteomes" id="UP000237000">
    <property type="component" value="Unassembled WGS sequence"/>
</dbReference>
<feature type="transmembrane region" description="Helical" evidence="1">
    <location>
        <begin position="68"/>
        <end position="90"/>
    </location>
</feature>
<evidence type="ECO:0000313" key="3">
    <source>
        <dbReference type="Proteomes" id="UP000237000"/>
    </source>
</evidence>
<dbReference type="AlphaFoldDB" id="A0A2P5EP02"/>
<name>A0A2P5EP02_TREOI</name>
<evidence type="ECO:0000313" key="2">
    <source>
        <dbReference type="EMBL" id="PON87239.1"/>
    </source>
</evidence>
<dbReference type="EMBL" id="JXTC01000120">
    <property type="protein sequence ID" value="PON87239.1"/>
    <property type="molecule type" value="Genomic_DNA"/>
</dbReference>
<dbReference type="InParanoid" id="A0A2P5EP02"/>
<accession>A0A2P5EP02</accession>
<sequence>MLSLFLKFISQYLSISLSLQNVPLCFLNSLFRLLFPISPEIRSRHEFEYNSAAQVSPAKAMNKENRKAVPFIFTTVTGCVALSALEYLSIYHSCS</sequence>
<evidence type="ECO:0000256" key="1">
    <source>
        <dbReference type="SAM" id="Phobius"/>
    </source>
</evidence>
<keyword evidence="3" id="KW-1185">Reference proteome</keyword>
<dbReference type="OrthoDB" id="535599at2759"/>
<keyword evidence="1" id="KW-0472">Membrane</keyword>
<gene>
    <name evidence="2" type="ORF">TorRG33x02_170160</name>
</gene>
<keyword evidence="1" id="KW-1133">Transmembrane helix</keyword>
<proteinExistence type="predicted"/>
<reference evidence="3" key="1">
    <citation type="submission" date="2016-06" db="EMBL/GenBank/DDBJ databases">
        <title>Parallel loss of symbiosis genes in relatives of nitrogen-fixing non-legume Parasponia.</title>
        <authorList>
            <person name="Van Velzen R."/>
            <person name="Holmer R."/>
            <person name="Bu F."/>
            <person name="Rutten L."/>
            <person name="Van Zeijl A."/>
            <person name="Liu W."/>
            <person name="Santuari L."/>
            <person name="Cao Q."/>
            <person name="Sharma T."/>
            <person name="Shen D."/>
            <person name="Roswanjaya Y."/>
            <person name="Wardhani T."/>
            <person name="Kalhor M.S."/>
            <person name="Jansen J."/>
            <person name="Van den Hoogen J."/>
            <person name="Gungor B."/>
            <person name="Hartog M."/>
            <person name="Hontelez J."/>
            <person name="Verver J."/>
            <person name="Yang W.-C."/>
            <person name="Schijlen E."/>
            <person name="Repin R."/>
            <person name="Schilthuizen M."/>
            <person name="Schranz E."/>
            <person name="Heidstra R."/>
            <person name="Miyata K."/>
            <person name="Fedorova E."/>
            <person name="Kohlen W."/>
            <person name="Bisseling T."/>
            <person name="Smit S."/>
            <person name="Geurts R."/>
        </authorList>
    </citation>
    <scope>NUCLEOTIDE SEQUENCE [LARGE SCALE GENOMIC DNA]</scope>
    <source>
        <strain evidence="3">cv. RG33-2</strain>
    </source>
</reference>
<protein>
    <submittedName>
        <fullName evidence="2">Uncharacterized protein</fullName>
    </submittedName>
</protein>
<feature type="non-terminal residue" evidence="2">
    <location>
        <position position="95"/>
    </location>
</feature>
<comment type="caution">
    <text evidence="2">The sequence shown here is derived from an EMBL/GenBank/DDBJ whole genome shotgun (WGS) entry which is preliminary data.</text>
</comment>